<sequence>MNKIFIIFVVLLTHLSLCYGENIDGDKLELSPQYEEGTTTSTTEENEMMGTESSDIGSPTVESKQEAVSSQQGTESSSVGSSTVDQPINPSTYQPINHRDHPLSAPLPSQASHLNLRLPPPLK</sequence>
<accession>A0A2M7P2B8</accession>
<proteinExistence type="predicted"/>
<dbReference type="Proteomes" id="UP000231028">
    <property type="component" value="Unassembled WGS sequence"/>
</dbReference>
<feature type="compositionally biased region" description="Polar residues" evidence="1">
    <location>
        <begin position="84"/>
        <end position="95"/>
    </location>
</feature>
<comment type="caution">
    <text evidence="2">The sequence shown here is derived from an EMBL/GenBank/DDBJ whole genome shotgun (WGS) entry which is preliminary data.</text>
</comment>
<organism evidence="2 3">
    <name type="scientific">Candidatus Desantisbacteria bacterium CG_4_10_14_3_um_filter_40_18</name>
    <dbReference type="NCBI Taxonomy" id="1974544"/>
    <lineage>
        <taxon>Bacteria</taxon>
        <taxon>Candidatus Desantisiibacteriota</taxon>
    </lineage>
</organism>
<gene>
    <name evidence="2" type="ORF">COZ13_03520</name>
</gene>
<evidence type="ECO:0000313" key="2">
    <source>
        <dbReference type="EMBL" id="PIY19781.1"/>
    </source>
</evidence>
<dbReference type="AlphaFoldDB" id="A0A2M7P2B8"/>
<evidence type="ECO:0000256" key="1">
    <source>
        <dbReference type="SAM" id="MobiDB-lite"/>
    </source>
</evidence>
<protein>
    <submittedName>
        <fullName evidence="2">Uncharacterized protein</fullName>
    </submittedName>
</protein>
<feature type="compositionally biased region" description="Low complexity" evidence="1">
    <location>
        <begin position="35"/>
        <end position="54"/>
    </location>
</feature>
<feature type="compositionally biased region" description="Low complexity" evidence="1">
    <location>
        <begin position="68"/>
        <end position="83"/>
    </location>
</feature>
<dbReference type="EMBL" id="PFKI01000111">
    <property type="protein sequence ID" value="PIY19781.1"/>
    <property type="molecule type" value="Genomic_DNA"/>
</dbReference>
<reference evidence="3" key="1">
    <citation type="submission" date="2017-09" db="EMBL/GenBank/DDBJ databases">
        <title>Depth-based differentiation of microbial function through sediment-hosted aquifers and enrichment of novel symbionts in the deep terrestrial subsurface.</title>
        <authorList>
            <person name="Probst A.J."/>
            <person name="Ladd B."/>
            <person name="Jarett J.K."/>
            <person name="Geller-Mcgrath D.E."/>
            <person name="Sieber C.M.K."/>
            <person name="Emerson J.B."/>
            <person name="Anantharaman K."/>
            <person name="Thomas B.C."/>
            <person name="Malmstrom R."/>
            <person name="Stieglmeier M."/>
            <person name="Klingl A."/>
            <person name="Woyke T."/>
            <person name="Ryan C.M."/>
            <person name="Banfield J.F."/>
        </authorList>
    </citation>
    <scope>NUCLEOTIDE SEQUENCE [LARGE SCALE GENOMIC DNA]</scope>
</reference>
<feature type="region of interest" description="Disordered" evidence="1">
    <location>
        <begin position="26"/>
        <end position="123"/>
    </location>
</feature>
<name>A0A2M7P2B8_9BACT</name>
<evidence type="ECO:0000313" key="3">
    <source>
        <dbReference type="Proteomes" id="UP000231028"/>
    </source>
</evidence>